<keyword evidence="14" id="KW-1185">Reference proteome</keyword>
<keyword evidence="5" id="KW-0547">Nucleotide-binding</keyword>
<dbReference type="RefSeq" id="WP_107212969.1">
    <property type="nucleotide sequence ID" value="NZ_KZ686268.1"/>
</dbReference>
<dbReference type="GO" id="GO:0046872">
    <property type="term" value="F:metal ion binding"/>
    <property type="evidence" value="ECO:0007669"/>
    <property type="project" value="UniProtKB-KW"/>
</dbReference>
<dbReference type="InterPro" id="IPR016064">
    <property type="entry name" value="NAD/diacylglycerol_kinase_sf"/>
</dbReference>
<evidence type="ECO:0000256" key="11">
    <source>
        <dbReference type="ARBA" id="ARBA00023264"/>
    </source>
</evidence>
<proteinExistence type="predicted"/>
<dbReference type="PANTHER" id="PTHR12358:SF106">
    <property type="entry name" value="LIPID KINASE YEGS"/>
    <property type="match status" value="1"/>
</dbReference>
<evidence type="ECO:0000259" key="12">
    <source>
        <dbReference type="PROSITE" id="PS50146"/>
    </source>
</evidence>
<dbReference type="PROSITE" id="PS50146">
    <property type="entry name" value="DAGK"/>
    <property type="match status" value="1"/>
</dbReference>
<keyword evidence="7" id="KW-0067">ATP-binding</keyword>
<dbReference type="InterPro" id="IPR050187">
    <property type="entry name" value="Lipid_Phosphate_FormReg"/>
</dbReference>
<dbReference type="AlphaFoldDB" id="A0A2T3HQZ6"/>
<dbReference type="InterPro" id="IPR045540">
    <property type="entry name" value="YegS/DAGK_C"/>
</dbReference>
<evidence type="ECO:0000256" key="4">
    <source>
        <dbReference type="ARBA" id="ARBA00022723"/>
    </source>
</evidence>
<dbReference type="GO" id="GO:0005524">
    <property type="term" value="F:ATP binding"/>
    <property type="evidence" value="ECO:0007669"/>
    <property type="project" value="UniProtKB-KW"/>
</dbReference>
<sequence>MQKRTNILFIINPISGGTRKSRVPALIDRYLDKARYNPNFRFTEHRGHAAELADEALRKQFDILVAVGGDGTINEVAGKVMEHGKTLGIIALGSGNGLARFLQIPLDPKKAIQSLNTGRELAVDTAVFNDRVFFNMAGMGFDAHLSSVFAEEKGRGLLGYLRQGLAEIGTYGSKHYQISVDGKAYVREAFAISIANSSQYGNNVFIAPQASVTDGLLEVCIIKPFPLRRLPEIAWVMLRRKAHTSDLIEIISGKEILISRDTEAAVHIDGEPLYMGKDLHISVRPASLNIIVPNHTL</sequence>
<evidence type="ECO:0000256" key="5">
    <source>
        <dbReference type="ARBA" id="ARBA00022741"/>
    </source>
</evidence>
<dbReference type="Gene3D" id="2.60.200.40">
    <property type="match status" value="1"/>
</dbReference>
<evidence type="ECO:0000256" key="6">
    <source>
        <dbReference type="ARBA" id="ARBA00022777"/>
    </source>
</evidence>
<dbReference type="Pfam" id="PF19279">
    <property type="entry name" value="YegS_C"/>
    <property type="match status" value="1"/>
</dbReference>
<dbReference type="InterPro" id="IPR001206">
    <property type="entry name" value="Diacylglycerol_kinase_cat_dom"/>
</dbReference>
<dbReference type="NCBIfam" id="TIGR00147">
    <property type="entry name" value="YegS/Rv2252/BmrU family lipid kinase"/>
    <property type="match status" value="1"/>
</dbReference>
<organism evidence="13 14">
    <name type="scientific">Pedobacter yulinensis</name>
    <dbReference type="NCBI Taxonomy" id="2126353"/>
    <lineage>
        <taxon>Bacteria</taxon>
        <taxon>Pseudomonadati</taxon>
        <taxon>Bacteroidota</taxon>
        <taxon>Sphingobacteriia</taxon>
        <taxon>Sphingobacteriales</taxon>
        <taxon>Sphingobacteriaceae</taxon>
        <taxon>Pedobacter</taxon>
    </lineage>
</organism>
<comment type="cofactor">
    <cofactor evidence="1">
        <name>Mg(2+)</name>
        <dbReference type="ChEBI" id="CHEBI:18420"/>
    </cofactor>
</comment>
<comment type="caution">
    <text evidence="13">The sequence shown here is derived from an EMBL/GenBank/DDBJ whole genome shotgun (WGS) entry which is preliminary data.</text>
</comment>
<evidence type="ECO:0000313" key="14">
    <source>
        <dbReference type="Proteomes" id="UP000240912"/>
    </source>
</evidence>
<dbReference type="OrthoDB" id="9786026at2"/>
<dbReference type="SMART" id="SM00046">
    <property type="entry name" value="DAGKc"/>
    <property type="match status" value="1"/>
</dbReference>
<name>A0A2T3HQZ6_9SPHI</name>
<evidence type="ECO:0000256" key="9">
    <source>
        <dbReference type="ARBA" id="ARBA00023098"/>
    </source>
</evidence>
<evidence type="ECO:0000313" key="13">
    <source>
        <dbReference type="EMBL" id="PST84823.1"/>
    </source>
</evidence>
<dbReference type="GO" id="GO:0008654">
    <property type="term" value="P:phospholipid biosynthetic process"/>
    <property type="evidence" value="ECO:0007669"/>
    <property type="project" value="UniProtKB-KW"/>
</dbReference>
<dbReference type="InterPro" id="IPR005218">
    <property type="entry name" value="Diacylglycerol/lipid_kinase"/>
</dbReference>
<feature type="domain" description="DAGKc" evidence="12">
    <location>
        <begin position="2"/>
        <end position="132"/>
    </location>
</feature>
<keyword evidence="11" id="KW-1208">Phospholipid metabolism</keyword>
<keyword evidence="3" id="KW-0808">Transferase</keyword>
<keyword evidence="4" id="KW-0479">Metal-binding</keyword>
<keyword evidence="9" id="KW-0443">Lipid metabolism</keyword>
<evidence type="ECO:0000256" key="7">
    <source>
        <dbReference type="ARBA" id="ARBA00022840"/>
    </source>
</evidence>
<dbReference type="Pfam" id="PF00781">
    <property type="entry name" value="DAGK_cat"/>
    <property type="match status" value="1"/>
</dbReference>
<dbReference type="Proteomes" id="UP000240912">
    <property type="component" value="Unassembled WGS sequence"/>
</dbReference>
<dbReference type="InterPro" id="IPR017438">
    <property type="entry name" value="ATP-NAD_kinase_N"/>
</dbReference>
<evidence type="ECO:0000256" key="3">
    <source>
        <dbReference type="ARBA" id="ARBA00022679"/>
    </source>
</evidence>
<dbReference type="Gene3D" id="3.40.50.10330">
    <property type="entry name" value="Probable inorganic polyphosphate/atp-NAD kinase, domain 1"/>
    <property type="match status" value="1"/>
</dbReference>
<dbReference type="EMBL" id="PYLS01000001">
    <property type="protein sequence ID" value="PST84823.1"/>
    <property type="molecule type" value="Genomic_DNA"/>
</dbReference>
<dbReference type="SUPFAM" id="SSF111331">
    <property type="entry name" value="NAD kinase/diacylglycerol kinase-like"/>
    <property type="match status" value="1"/>
</dbReference>
<gene>
    <name evidence="13" type="ORF">C7T94_01475</name>
</gene>
<accession>A0A2T3HQZ6</accession>
<evidence type="ECO:0000256" key="10">
    <source>
        <dbReference type="ARBA" id="ARBA00023209"/>
    </source>
</evidence>
<evidence type="ECO:0000256" key="8">
    <source>
        <dbReference type="ARBA" id="ARBA00022842"/>
    </source>
</evidence>
<protein>
    <submittedName>
        <fullName evidence="13">Diacylglycerol kinase</fullName>
    </submittedName>
</protein>
<keyword evidence="2" id="KW-0444">Lipid biosynthesis</keyword>
<reference evidence="13 14" key="1">
    <citation type="submission" date="2018-03" db="EMBL/GenBank/DDBJ databases">
        <authorList>
            <person name="Keele B.F."/>
        </authorList>
    </citation>
    <scope>NUCLEOTIDE SEQUENCE [LARGE SCALE GENOMIC DNA]</scope>
    <source>
        <strain evidence="13 14">YL28-9</strain>
    </source>
</reference>
<keyword evidence="10" id="KW-0594">Phospholipid biosynthesis</keyword>
<dbReference type="GO" id="GO:0005886">
    <property type="term" value="C:plasma membrane"/>
    <property type="evidence" value="ECO:0007669"/>
    <property type="project" value="TreeGrafter"/>
</dbReference>
<keyword evidence="8" id="KW-0460">Magnesium</keyword>
<keyword evidence="6 13" id="KW-0418">Kinase</keyword>
<dbReference type="GO" id="GO:0016301">
    <property type="term" value="F:kinase activity"/>
    <property type="evidence" value="ECO:0007669"/>
    <property type="project" value="UniProtKB-KW"/>
</dbReference>
<evidence type="ECO:0000256" key="2">
    <source>
        <dbReference type="ARBA" id="ARBA00022516"/>
    </source>
</evidence>
<evidence type="ECO:0000256" key="1">
    <source>
        <dbReference type="ARBA" id="ARBA00001946"/>
    </source>
</evidence>
<dbReference type="PANTHER" id="PTHR12358">
    <property type="entry name" value="SPHINGOSINE KINASE"/>
    <property type="match status" value="1"/>
</dbReference>